<dbReference type="GeneID" id="54296012"/>
<proteinExistence type="predicted"/>
<name>A0A6A6AVV5_9PEZI</name>
<dbReference type="InterPro" id="IPR008775">
    <property type="entry name" value="Phytyl_CoA_dOase-like"/>
</dbReference>
<dbReference type="EMBL" id="ML995549">
    <property type="protein sequence ID" value="KAF2135830.1"/>
    <property type="molecule type" value="Genomic_DNA"/>
</dbReference>
<accession>A0A6A6AVV5</accession>
<dbReference type="OrthoDB" id="445007at2759"/>
<dbReference type="Pfam" id="PF05721">
    <property type="entry name" value="PhyH"/>
    <property type="match status" value="1"/>
</dbReference>
<organism evidence="1 2">
    <name type="scientific">Aplosporella prunicola CBS 121167</name>
    <dbReference type="NCBI Taxonomy" id="1176127"/>
    <lineage>
        <taxon>Eukaryota</taxon>
        <taxon>Fungi</taxon>
        <taxon>Dikarya</taxon>
        <taxon>Ascomycota</taxon>
        <taxon>Pezizomycotina</taxon>
        <taxon>Dothideomycetes</taxon>
        <taxon>Dothideomycetes incertae sedis</taxon>
        <taxon>Botryosphaeriales</taxon>
        <taxon>Aplosporellaceae</taxon>
        <taxon>Aplosporella</taxon>
    </lineage>
</organism>
<sequence length="305" mass="33980">MPSLDPNEPLDEFDALTVTKDEVVQSLIRNGGCIIRNILNTDETASLEAQIRPFLSADQPWDGDFFPPQTRRVMGLAGKVPAFIRLIPGNPLYRAVCDELLTSRYECWFGARKEVSLSRPQLNNTIVFAINPGARAQDLHRDDMVHHNALPAISAEQYAIGRDTGIGFFVAGTRTTRANGATRFVPRSHLQATGTPPNENDAVYAELEPGDGFVMLSSCYHGGSANTTVDEERLVYSCFMTKGFLRQEENQYLANPIEKVKEYPADIQQMIGYHISKPFLGWVDLQDPRKMLLNEGETLGGQDLF</sequence>
<dbReference type="RefSeq" id="XP_033391548.1">
    <property type="nucleotide sequence ID" value="XM_033538516.1"/>
</dbReference>
<keyword evidence="2" id="KW-1185">Reference proteome</keyword>
<dbReference type="Gene3D" id="2.60.120.620">
    <property type="entry name" value="q2cbj1_9rhob like domain"/>
    <property type="match status" value="1"/>
</dbReference>
<evidence type="ECO:0000313" key="1">
    <source>
        <dbReference type="EMBL" id="KAF2135830.1"/>
    </source>
</evidence>
<gene>
    <name evidence="1" type="ORF">K452DRAFT_260076</name>
</gene>
<dbReference type="Proteomes" id="UP000799438">
    <property type="component" value="Unassembled WGS sequence"/>
</dbReference>
<dbReference type="SUPFAM" id="SSF51197">
    <property type="entry name" value="Clavaminate synthase-like"/>
    <property type="match status" value="1"/>
</dbReference>
<evidence type="ECO:0008006" key="3">
    <source>
        <dbReference type="Google" id="ProtNLM"/>
    </source>
</evidence>
<dbReference type="AlphaFoldDB" id="A0A6A6AVV5"/>
<protein>
    <recommendedName>
        <fullName evidence="3">Phytanoyl-CoA dioxygenase family protein</fullName>
    </recommendedName>
</protein>
<evidence type="ECO:0000313" key="2">
    <source>
        <dbReference type="Proteomes" id="UP000799438"/>
    </source>
</evidence>
<reference evidence="1" key="1">
    <citation type="journal article" date="2020" name="Stud. Mycol.">
        <title>101 Dothideomycetes genomes: a test case for predicting lifestyles and emergence of pathogens.</title>
        <authorList>
            <person name="Haridas S."/>
            <person name="Albert R."/>
            <person name="Binder M."/>
            <person name="Bloem J."/>
            <person name="Labutti K."/>
            <person name="Salamov A."/>
            <person name="Andreopoulos B."/>
            <person name="Baker S."/>
            <person name="Barry K."/>
            <person name="Bills G."/>
            <person name="Bluhm B."/>
            <person name="Cannon C."/>
            <person name="Castanera R."/>
            <person name="Culley D."/>
            <person name="Daum C."/>
            <person name="Ezra D."/>
            <person name="Gonzalez J."/>
            <person name="Henrissat B."/>
            <person name="Kuo A."/>
            <person name="Liang C."/>
            <person name="Lipzen A."/>
            <person name="Lutzoni F."/>
            <person name="Magnuson J."/>
            <person name="Mondo S."/>
            <person name="Nolan M."/>
            <person name="Ohm R."/>
            <person name="Pangilinan J."/>
            <person name="Park H.-J."/>
            <person name="Ramirez L."/>
            <person name="Alfaro M."/>
            <person name="Sun H."/>
            <person name="Tritt A."/>
            <person name="Yoshinaga Y."/>
            <person name="Zwiers L.-H."/>
            <person name="Turgeon B."/>
            <person name="Goodwin S."/>
            <person name="Spatafora J."/>
            <person name="Crous P."/>
            <person name="Grigoriev I."/>
        </authorList>
    </citation>
    <scope>NUCLEOTIDE SEQUENCE</scope>
    <source>
        <strain evidence="1">CBS 121167</strain>
    </source>
</reference>